<dbReference type="EMBL" id="LT670844">
    <property type="protein sequence ID" value="SHJ45869.1"/>
    <property type="molecule type" value="Genomic_DNA"/>
</dbReference>
<dbReference type="AlphaFoldDB" id="A0A1M6JGM8"/>
<proteinExistence type="predicted"/>
<sequence length="39" mass="4363">MPRGRLDGAKIGGVPERRHTLGLNIEPDNWCALSLYDIK</sequence>
<dbReference type="Proteomes" id="UP000189935">
    <property type="component" value="Chromosome I"/>
</dbReference>
<evidence type="ECO:0000313" key="1">
    <source>
        <dbReference type="EMBL" id="SHJ45869.1"/>
    </source>
</evidence>
<name>A0A1M6JGM8_9BRAD</name>
<evidence type="ECO:0000313" key="2">
    <source>
        <dbReference type="Proteomes" id="UP000189935"/>
    </source>
</evidence>
<reference evidence="1 2" key="1">
    <citation type="submission" date="2016-11" db="EMBL/GenBank/DDBJ databases">
        <authorList>
            <person name="Jaros S."/>
            <person name="Januszkiewicz K."/>
            <person name="Wedrychowicz H."/>
        </authorList>
    </citation>
    <scope>NUCLEOTIDE SEQUENCE [LARGE SCALE GENOMIC DNA]</scope>
    <source>
        <strain evidence="1 2">GAS499</strain>
    </source>
</reference>
<accession>A0A1M6JGM8</accession>
<protein>
    <submittedName>
        <fullName evidence="1">Uncharacterized protein</fullName>
    </submittedName>
</protein>
<gene>
    <name evidence="1" type="ORF">SAMN05444159_0674</name>
</gene>
<organism evidence="1 2">
    <name type="scientific">Bradyrhizobium lablabi</name>
    <dbReference type="NCBI Taxonomy" id="722472"/>
    <lineage>
        <taxon>Bacteria</taxon>
        <taxon>Pseudomonadati</taxon>
        <taxon>Pseudomonadota</taxon>
        <taxon>Alphaproteobacteria</taxon>
        <taxon>Hyphomicrobiales</taxon>
        <taxon>Nitrobacteraceae</taxon>
        <taxon>Bradyrhizobium</taxon>
    </lineage>
</organism>